<accession>A0AC61U5F0</accession>
<dbReference type="Proteomes" id="UP001059663">
    <property type="component" value="Chromosome"/>
</dbReference>
<evidence type="ECO:0000313" key="2">
    <source>
        <dbReference type="Proteomes" id="UP001059663"/>
    </source>
</evidence>
<proteinExistence type="predicted"/>
<dbReference type="EMBL" id="CP087977">
    <property type="protein sequence ID" value="UUZ45262.1"/>
    <property type="molecule type" value="Genomic_DNA"/>
</dbReference>
<organism evidence="1 2">
    <name type="scientific">Janibacter limosus</name>
    <dbReference type="NCBI Taxonomy" id="53458"/>
    <lineage>
        <taxon>Bacteria</taxon>
        <taxon>Bacillati</taxon>
        <taxon>Actinomycetota</taxon>
        <taxon>Actinomycetes</taxon>
        <taxon>Micrococcales</taxon>
        <taxon>Intrasporangiaceae</taxon>
        <taxon>Janibacter</taxon>
    </lineage>
</organism>
<sequence length="262" mass="27204">MPGALSTRPVLETRGLGAGYGAISVIRSLDLSVEPGTVLGILGPNGSGKTTLMLTLVGLLRHRGGEVLLDGDALPSGRASVTNRAGVVLVPDDRALFTGLTVRQNIDIARRKGGMSWDEVGDMFPALADRANQRAGSLSGGEQQMLAVARGLVQQPKVLLIDEMSMGLAPVIVEGLLPVVRRIADEAGVVVVLVEQHVQLALEVADRALVLVHGDAVLRGCGGRPGRRPLSTGGRLPRRLPEESPAAGPPADAAPSESRTSP</sequence>
<protein>
    <submittedName>
        <fullName evidence="1">ATP-binding cassette domain-containing protein</fullName>
    </submittedName>
</protein>
<reference evidence="1" key="1">
    <citation type="submission" date="2021-11" db="EMBL/GenBank/DDBJ databases">
        <title>Study of the species diversity of bacterial strains isolated from a unique natural object - Shulgan-Tash cave (Bashkiria).</title>
        <authorList>
            <person name="Sazanova A.L."/>
            <person name="Chirak E.R."/>
            <person name="Safronova V.I."/>
        </authorList>
    </citation>
    <scope>NUCLEOTIDE SEQUENCE</scope>
    <source>
        <strain evidence="1">P1</strain>
    </source>
</reference>
<name>A0AC61U5F0_9MICO</name>
<gene>
    <name evidence="1" type="ORF">LP422_03140</name>
</gene>
<keyword evidence="1" id="KW-0547">Nucleotide-binding</keyword>
<keyword evidence="1" id="KW-0067">ATP-binding</keyword>
<evidence type="ECO:0000313" key="1">
    <source>
        <dbReference type="EMBL" id="UUZ45262.1"/>
    </source>
</evidence>